<dbReference type="PANTHER" id="PTHR47432">
    <property type="entry name" value="CELL WALL ASSEMBLY REGULATOR SMI1"/>
    <property type="match status" value="1"/>
</dbReference>
<dbReference type="SMART" id="SM00860">
    <property type="entry name" value="SMI1_KNR4"/>
    <property type="match status" value="1"/>
</dbReference>
<dbReference type="Proteomes" id="UP000520767">
    <property type="component" value="Unassembled WGS sequence"/>
</dbReference>
<dbReference type="EMBL" id="JACHJQ010000005">
    <property type="protein sequence ID" value="MBB4908800.1"/>
    <property type="molecule type" value="Genomic_DNA"/>
</dbReference>
<protein>
    <submittedName>
        <fullName evidence="2">Cell wall assembly regulator SMI1</fullName>
    </submittedName>
</protein>
<evidence type="ECO:0000313" key="3">
    <source>
        <dbReference type="Proteomes" id="UP000520767"/>
    </source>
</evidence>
<evidence type="ECO:0000313" key="2">
    <source>
        <dbReference type="EMBL" id="MBB4908800.1"/>
    </source>
</evidence>
<keyword evidence="3" id="KW-1185">Reference proteome</keyword>
<gene>
    <name evidence="2" type="ORF">FHR82_005053</name>
</gene>
<feature type="domain" description="Knr4/Smi1-like" evidence="1">
    <location>
        <begin position="176"/>
        <end position="322"/>
    </location>
</feature>
<sequence>MDTDPSREAAVAEVADVLAGKAIAGWARLVWRATLYAGGFQERLSVFDSAGVEADAVATAFAMGLVSDRHAREAATRLGIALRAADGAVWHAVELTVEPGRVEAVVNTVLTQSTGHLPPTYRVVVDAARRTQPEHGPDTGNPKAASGDPRRVVELAQEYCESYARLMGQPLELQPPATEAEIAAAEAELGVTFPADLRALYGLLDGEYNNYGLFGGPTFLALVDVVDQWKYFSAPDEDPPSSHDDHVGIEGHPPGTVRPVTWHPRWIPFGNGNDGNFFAVDLAPGPNGTVGQVIEFGVDYDDEPVTFVADSVTDLMADLLARMAAGKLDVEPGEHFWVFPTNTQIETPDYSHRVTQESLPHWLATLSAPDAVQELFISDGDTVDLSPLAALPRLRILHLRDVAAVTGSRGLSACPLEQLTIIARQADLTDLNGHPALRFLTVRGVTEPALRLPATLPRIESLDVSASRVADLGVLTGYPTLRNLTLSGPQWTHLGDARPPGLATAALTGTSSLHDAASWARQVAPATTGTHWEHSAALEPR</sequence>
<dbReference type="InterPro" id="IPR032675">
    <property type="entry name" value="LRR_dom_sf"/>
</dbReference>
<dbReference type="InterPro" id="IPR018958">
    <property type="entry name" value="Knr4/Smi1-like_dom"/>
</dbReference>
<dbReference type="InterPro" id="IPR051873">
    <property type="entry name" value="KNR4/SMI1_regulator"/>
</dbReference>
<accession>A0A7W7Q840</accession>
<dbReference type="InterPro" id="IPR037883">
    <property type="entry name" value="Knr4/Smi1-like_sf"/>
</dbReference>
<dbReference type="SUPFAM" id="SSF160631">
    <property type="entry name" value="SMI1/KNR4-like"/>
    <property type="match status" value="1"/>
</dbReference>
<proteinExistence type="predicted"/>
<dbReference type="Gene3D" id="3.40.1580.10">
    <property type="entry name" value="SMI1/KNR4-like"/>
    <property type="match status" value="1"/>
</dbReference>
<reference evidence="2 3" key="1">
    <citation type="submission" date="2020-08" db="EMBL/GenBank/DDBJ databases">
        <title>Genomic Encyclopedia of Type Strains, Phase III (KMG-III): the genomes of soil and plant-associated and newly described type strains.</title>
        <authorList>
            <person name="Whitman W."/>
        </authorList>
    </citation>
    <scope>NUCLEOTIDE SEQUENCE [LARGE SCALE GENOMIC DNA]</scope>
    <source>
        <strain evidence="2 3">CECT 8960</strain>
    </source>
</reference>
<comment type="caution">
    <text evidence="2">The sequence shown here is derived from an EMBL/GenBank/DDBJ whole genome shotgun (WGS) entry which is preliminary data.</text>
</comment>
<dbReference type="AlphaFoldDB" id="A0A7W7Q840"/>
<evidence type="ECO:0000259" key="1">
    <source>
        <dbReference type="SMART" id="SM00860"/>
    </source>
</evidence>
<name>A0A7W7Q840_9PSEU</name>
<dbReference type="SUPFAM" id="SSF52058">
    <property type="entry name" value="L domain-like"/>
    <property type="match status" value="1"/>
</dbReference>
<dbReference type="Gene3D" id="3.80.10.10">
    <property type="entry name" value="Ribonuclease Inhibitor"/>
    <property type="match status" value="1"/>
</dbReference>
<organism evidence="2 3">
    <name type="scientific">Actinophytocola algeriensis</name>
    <dbReference type="NCBI Taxonomy" id="1768010"/>
    <lineage>
        <taxon>Bacteria</taxon>
        <taxon>Bacillati</taxon>
        <taxon>Actinomycetota</taxon>
        <taxon>Actinomycetes</taxon>
        <taxon>Pseudonocardiales</taxon>
        <taxon>Pseudonocardiaceae</taxon>
    </lineage>
</organism>
<dbReference type="RefSeq" id="WP_184812903.1">
    <property type="nucleotide sequence ID" value="NZ_JACHJQ010000005.1"/>
</dbReference>
<dbReference type="PANTHER" id="PTHR47432:SF1">
    <property type="entry name" value="CELL WALL ASSEMBLY REGULATOR SMI1"/>
    <property type="match status" value="1"/>
</dbReference>
<dbReference type="Pfam" id="PF09346">
    <property type="entry name" value="SMI1_KNR4"/>
    <property type="match status" value="1"/>
</dbReference>